<evidence type="ECO:0000313" key="2">
    <source>
        <dbReference type="EMBL" id="GBO08541.1"/>
    </source>
</evidence>
<proteinExistence type="predicted"/>
<name>A0A4Y2U915_ARAVE</name>
<evidence type="ECO:0008006" key="4">
    <source>
        <dbReference type="Google" id="ProtNLM"/>
    </source>
</evidence>
<dbReference type="EMBL" id="BGPR01034244">
    <property type="protein sequence ID" value="GBO08541.1"/>
    <property type="molecule type" value="Genomic_DNA"/>
</dbReference>
<dbReference type="AlphaFoldDB" id="A0A4Y2U915"/>
<evidence type="ECO:0000256" key="1">
    <source>
        <dbReference type="SAM" id="MobiDB-lite"/>
    </source>
</evidence>
<reference evidence="2 3" key="1">
    <citation type="journal article" date="2019" name="Sci. Rep.">
        <title>Orb-weaving spider Araneus ventricosus genome elucidates the spidroin gene catalogue.</title>
        <authorList>
            <person name="Kono N."/>
            <person name="Nakamura H."/>
            <person name="Ohtoshi R."/>
            <person name="Moran D.A.P."/>
            <person name="Shinohara A."/>
            <person name="Yoshida Y."/>
            <person name="Fujiwara M."/>
            <person name="Mori M."/>
            <person name="Tomita M."/>
            <person name="Arakawa K."/>
        </authorList>
    </citation>
    <scope>NUCLEOTIDE SEQUENCE [LARGE SCALE GENOMIC DNA]</scope>
</reference>
<dbReference type="PANTHER" id="PTHR11439:SF440">
    <property type="entry name" value="INTEGRASE CATALYTIC DOMAIN-CONTAINING PROTEIN"/>
    <property type="match status" value="1"/>
</dbReference>
<dbReference type="CDD" id="cd09272">
    <property type="entry name" value="RNase_HI_RT_Ty1"/>
    <property type="match status" value="1"/>
</dbReference>
<feature type="region of interest" description="Disordered" evidence="1">
    <location>
        <begin position="1"/>
        <end position="20"/>
    </location>
</feature>
<evidence type="ECO:0000313" key="3">
    <source>
        <dbReference type="Proteomes" id="UP000499080"/>
    </source>
</evidence>
<dbReference type="PANTHER" id="PTHR11439">
    <property type="entry name" value="GAG-POL-RELATED RETROTRANSPOSON"/>
    <property type="match status" value="1"/>
</dbReference>
<organism evidence="2 3">
    <name type="scientific">Araneus ventricosus</name>
    <name type="common">Orbweaver spider</name>
    <name type="synonym">Epeira ventricosa</name>
    <dbReference type="NCBI Taxonomy" id="182803"/>
    <lineage>
        <taxon>Eukaryota</taxon>
        <taxon>Metazoa</taxon>
        <taxon>Ecdysozoa</taxon>
        <taxon>Arthropoda</taxon>
        <taxon>Chelicerata</taxon>
        <taxon>Arachnida</taxon>
        <taxon>Araneae</taxon>
        <taxon>Araneomorphae</taxon>
        <taxon>Entelegynae</taxon>
        <taxon>Araneoidea</taxon>
        <taxon>Araneidae</taxon>
        <taxon>Araneus</taxon>
    </lineage>
</organism>
<sequence length="145" mass="16613">MMKNSLEKDQKEGDPWSHRLTENPGITHWNGLLKLLGYISYSKNLRLNLSNIQETADSDADFANNRDDRISMNGQIVFIDQVPVTWRSFKQKSICLSSMESEFVALTETAKELIWLQRILTECVEFNLVSLTALFTKQRVSAGIE</sequence>
<protein>
    <recommendedName>
        <fullName evidence="4">Retrovirus-related Pol polyprotein from transposon TNT 1-94</fullName>
    </recommendedName>
</protein>
<dbReference type="OrthoDB" id="430476at2759"/>
<accession>A0A4Y2U915</accession>
<keyword evidence="3" id="KW-1185">Reference proteome</keyword>
<comment type="caution">
    <text evidence="2">The sequence shown here is derived from an EMBL/GenBank/DDBJ whole genome shotgun (WGS) entry which is preliminary data.</text>
</comment>
<gene>
    <name evidence="2" type="ORF">AVEN_114836_1</name>
</gene>
<dbReference type="Proteomes" id="UP000499080">
    <property type="component" value="Unassembled WGS sequence"/>
</dbReference>